<dbReference type="OrthoDB" id="9759607at2"/>
<sequence length="478" mass="54667">MDARLSFLFDKSNDFFCVFDKNGIIKHTNSALRKTLGYSEAELYNVKINTLSHPADVRRREELATLLLRKKEISGHETRIKGIDGRYYNIKWSLFFNSHDDLIYASGTNLTNKLNGPNQNNLTDNIQHILQSFSEGFFIINNKWQITAYNPAFLAITGLNNKQLKNISLKKLHSLGITDEVITKFEAAFSGNTTDQAQYFNKYFKRWLRINIYPFKHEVMVFIRDINAVKIQQLILALEKNILELNASSSQSLQQTINELLKGIEEIFPDMICSVLEVDEAQERVYHLAAPRLAVEYCNSINGTAIGPKVGSCGTSVYHRSQVIVSDIEKDPLWDDYRDIARPYGLKACWSTPVISSQGAHVLATFAVYYTTAREPKGDELNMIERTVNILRVLMENKRNQDNIKDQNKRLQEIASISSHEIRRPVATILGLVNLFDKKNMDTPMNREIIGHIDLTAQELDSVIHTIVEKTIHLKDEL</sequence>
<accession>A0A0X8X059</accession>
<proteinExistence type="predicted"/>
<dbReference type="AlphaFoldDB" id="A0A0X8X059"/>
<dbReference type="CDD" id="cd00082">
    <property type="entry name" value="HisKA"/>
    <property type="match status" value="1"/>
</dbReference>
<evidence type="ECO:0000256" key="2">
    <source>
        <dbReference type="ARBA" id="ARBA00012438"/>
    </source>
</evidence>
<dbReference type="InterPro" id="IPR036097">
    <property type="entry name" value="HisK_dim/P_sf"/>
</dbReference>
<dbReference type="Pfam" id="PF13426">
    <property type="entry name" value="PAS_9"/>
    <property type="match status" value="1"/>
</dbReference>
<dbReference type="InterPro" id="IPR035965">
    <property type="entry name" value="PAS-like_dom_sf"/>
</dbReference>
<name>A0A0X8X059_9SPHI</name>
<dbReference type="Pfam" id="PF00989">
    <property type="entry name" value="PAS"/>
    <property type="match status" value="1"/>
</dbReference>
<dbReference type="KEGG" id="mgot:MgSA37_01597"/>
<evidence type="ECO:0000256" key="1">
    <source>
        <dbReference type="ARBA" id="ARBA00000085"/>
    </source>
</evidence>
<dbReference type="GO" id="GO:0000155">
    <property type="term" value="F:phosphorelay sensor kinase activity"/>
    <property type="evidence" value="ECO:0007669"/>
    <property type="project" value="InterPro"/>
</dbReference>
<protein>
    <recommendedName>
        <fullName evidence="2">histidine kinase</fullName>
        <ecNumber evidence="2">2.7.13.3</ecNumber>
    </recommendedName>
</protein>
<dbReference type="EMBL" id="AP017313">
    <property type="protein sequence ID" value="BAU53429.1"/>
    <property type="molecule type" value="Genomic_DNA"/>
</dbReference>
<dbReference type="GO" id="GO:0006355">
    <property type="term" value="P:regulation of DNA-templated transcription"/>
    <property type="evidence" value="ECO:0007669"/>
    <property type="project" value="InterPro"/>
</dbReference>
<comment type="catalytic activity">
    <reaction evidence="1">
        <text>ATP + protein L-histidine = ADP + protein N-phospho-L-histidine.</text>
        <dbReference type="EC" id="2.7.13.3"/>
    </reaction>
</comment>
<dbReference type="InterPro" id="IPR003018">
    <property type="entry name" value="GAF"/>
</dbReference>
<dbReference type="InterPro" id="IPR029016">
    <property type="entry name" value="GAF-like_dom_sf"/>
</dbReference>
<dbReference type="Pfam" id="PF13185">
    <property type="entry name" value="GAF_2"/>
    <property type="match status" value="1"/>
</dbReference>
<dbReference type="SMART" id="SM00091">
    <property type="entry name" value="PAS"/>
    <property type="match status" value="2"/>
</dbReference>
<dbReference type="RefSeq" id="WP_096350990.1">
    <property type="nucleotide sequence ID" value="NZ_AP017313.1"/>
</dbReference>
<dbReference type="SUPFAM" id="SSF47384">
    <property type="entry name" value="Homodimeric domain of signal transducing histidine kinase"/>
    <property type="match status" value="1"/>
</dbReference>
<dbReference type="SMART" id="SM00065">
    <property type="entry name" value="GAF"/>
    <property type="match status" value="1"/>
</dbReference>
<dbReference type="CDD" id="cd00130">
    <property type="entry name" value="PAS"/>
    <property type="match status" value="2"/>
</dbReference>
<evidence type="ECO:0000313" key="4">
    <source>
        <dbReference type="Proteomes" id="UP000218263"/>
    </source>
</evidence>
<dbReference type="EC" id="2.7.13.3" evidence="2"/>
<dbReference type="Gene3D" id="1.10.287.130">
    <property type="match status" value="1"/>
</dbReference>
<organism evidence="3 4">
    <name type="scientific">Mucilaginibacter gotjawali</name>
    <dbReference type="NCBI Taxonomy" id="1550579"/>
    <lineage>
        <taxon>Bacteria</taxon>
        <taxon>Pseudomonadati</taxon>
        <taxon>Bacteroidota</taxon>
        <taxon>Sphingobacteriia</taxon>
        <taxon>Sphingobacteriales</taxon>
        <taxon>Sphingobacteriaceae</taxon>
        <taxon>Mucilaginibacter</taxon>
    </lineage>
</organism>
<dbReference type="InterPro" id="IPR000014">
    <property type="entry name" value="PAS"/>
</dbReference>
<dbReference type="Gene3D" id="3.30.450.40">
    <property type="match status" value="1"/>
</dbReference>
<dbReference type="Proteomes" id="UP000218263">
    <property type="component" value="Chromosome"/>
</dbReference>
<evidence type="ECO:0000313" key="3">
    <source>
        <dbReference type="EMBL" id="BAU53429.1"/>
    </source>
</evidence>
<keyword evidence="4" id="KW-1185">Reference proteome</keyword>
<dbReference type="Gene3D" id="3.30.450.20">
    <property type="entry name" value="PAS domain"/>
    <property type="match status" value="2"/>
</dbReference>
<dbReference type="SUPFAM" id="SSF55781">
    <property type="entry name" value="GAF domain-like"/>
    <property type="match status" value="1"/>
</dbReference>
<dbReference type="SUPFAM" id="SSF55785">
    <property type="entry name" value="PYP-like sensor domain (PAS domain)"/>
    <property type="match status" value="2"/>
</dbReference>
<gene>
    <name evidence="3" type="ORF">MgSA37_01597</name>
</gene>
<dbReference type="InterPro" id="IPR013767">
    <property type="entry name" value="PAS_fold"/>
</dbReference>
<dbReference type="PROSITE" id="PS50112">
    <property type="entry name" value="PAS"/>
    <property type="match status" value="2"/>
</dbReference>
<reference evidence="3 4" key="1">
    <citation type="submission" date="2015-12" db="EMBL/GenBank/DDBJ databases">
        <title>Genome sequence of Mucilaginibacter gotjawali.</title>
        <authorList>
            <person name="Lee J.S."/>
            <person name="Lee K.C."/>
            <person name="Kim K.K."/>
            <person name="Lee B.W."/>
        </authorList>
    </citation>
    <scope>NUCLEOTIDE SEQUENCE [LARGE SCALE GENOMIC DNA]</scope>
    <source>
        <strain evidence="3 4">SA3-7</strain>
    </source>
</reference>
<dbReference type="NCBIfam" id="TIGR00229">
    <property type="entry name" value="sensory_box"/>
    <property type="match status" value="1"/>
</dbReference>
<dbReference type="InterPro" id="IPR003661">
    <property type="entry name" value="HisK_dim/P_dom"/>
</dbReference>